<evidence type="ECO:0000256" key="4">
    <source>
        <dbReference type="PROSITE-ProRule" id="PRU00134"/>
    </source>
</evidence>
<keyword evidence="8" id="KW-1185">Reference proteome</keyword>
<dbReference type="Pfam" id="PF01753">
    <property type="entry name" value="zf-MYND"/>
    <property type="match status" value="1"/>
</dbReference>
<comment type="caution">
    <text evidence="7">The sequence shown here is derived from an EMBL/GenBank/DDBJ whole genome shotgun (WGS) entry which is preliminary data.</text>
</comment>
<feature type="region of interest" description="Disordered" evidence="5">
    <location>
        <begin position="264"/>
        <end position="284"/>
    </location>
</feature>
<dbReference type="PROSITE" id="PS01360">
    <property type="entry name" value="ZF_MYND_1"/>
    <property type="match status" value="1"/>
</dbReference>
<dbReference type="GO" id="GO:0008270">
    <property type="term" value="F:zinc ion binding"/>
    <property type="evidence" value="ECO:0007669"/>
    <property type="project" value="UniProtKB-KW"/>
</dbReference>
<keyword evidence="2 4" id="KW-0863">Zinc-finger</keyword>
<dbReference type="InterPro" id="IPR002893">
    <property type="entry name" value="Znf_MYND"/>
</dbReference>
<reference evidence="7 8" key="1">
    <citation type="submission" date="2019-10" db="EMBL/GenBank/DDBJ databases">
        <authorList>
            <person name="Palmer J.M."/>
        </authorList>
    </citation>
    <scope>NUCLEOTIDE SEQUENCE [LARGE SCALE GENOMIC DNA]</scope>
    <source>
        <strain evidence="7 8">TWF694</strain>
    </source>
</reference>
<evidence type="ECO:0000256" key="1">
    <source>
        <dbReference type="ARBA" id="ARBA00022723"/>
    </source>
</evidence>
<proteinExistence type="predicted"/>
<gene>
    <name evidence="7" type="ORF">TWF694_009821</name>
</gene>
<dbReference type="AlphaFoldDB" id="A0AAV9XC15"/>
<evidence type="ECO:0000259" key="6">
    <source>
        <dbReference type="PROSITE" id="PS50865"/>
    </source>
</evidence>
<evidence type="ECO:0000313" key="8">
    <source>
        <dbReference type="Proteomes" id="UP001365542"/>
    </source>
</evidence>
<dbReference type="Proteomes" id="UP001365542">
    <property type="component" value="Unassembled WGS sequence"/>
</dbReference>
<organism evidence="7 8">
    <name type="scientific">Orbilia ellipsospora</name>
    <dbReference type="NCBI Taxonomy" id="2528407"/>
    <lineage>
        <taxon>Eukaryota</taxon>
        <taxon>Fungi</taxon>
        <taxon>Dikarya</taxon>
        <taxon>Ascomycota</taxon>
        <taxon>Pezizomycotina</taxon>
        <taxon>Orbiliomycetes</taxon>
        <taxon>Orbiliales</taxon>
        <taxon>Orbiliaceae</taxon>
        <taxon>Orbilia</taxon>
    </lineage>
</organism>
<dbReference type="PROSITE" id="PS50865">
    <property type="entry name" value="ZF_MYND_2"/>
    <property type="match status" value="1"/>
</dbReference>
<dbReference type="EMBL" id="JAVHJO010000006">
    <property type="protein sequence ID" value="KAK6539612.1"/>
    <property type="molecule type" value="Genomic_DNA"/>
</dbReference>
<sequence>MTLRPPQMMLAGLPPDDTNVLVLSFASETEKQVCEYRHGDLLQHIKDTFGMTVKTNPDDALSHINIHAPTFILVVDSGFAQQRYRWFQDHVFRAVRAGACLILCCEFPRTVNTDDFQRMLFNASNLRWEVGLFRVGTYSLHNICDILTGIHHAPGVEHDFEMRAIELYDLNDKSRLFIDKDLDLTKDKTKNSAAVAVEKTENGYICYIGDAGTQPVLRNVLSYLMAKANIKYSKGHVHNQPRHKQRRGGQSQPAFLHAPFIQQGNNPAISRNSPRRIPRGGPCDNCGKPNTTRTCYSCQTVFYCNGECQSIGLRKHKDVCPAQTVSLEAAIQMAREGNPTPLVKELIFKQDRREVSPFPVTTSTVNQDTNPPGLRAPHRYLPCPCRGSPPYLRHQRRLLQAN</sequence>
<keyword evidence="1" id="KW-0479">Metal-binding</keyword>
<dbReference type="Gene3D" id="6.10.140.2220">
    <property type="match status" value="1"/>
</dbReference>
<evidence type="ECO:0000256" key="5">
    <source>
        <dbReference type="SAM" id="MobiDB-lite"/>
    </source>
</evidence>
<feature type="domain" description="MYND-type" evidence="6">
    <location>
        <begin position="283"/>
        <end position="320"/>
    </location>
</feature>
<dbReference type="SUPFAM" id="SSF144232">
    <property type="entry name" value="HIT/MYND zinc finger-like"/>
    <property type="match status" value="1"/>
</dbReference>
<evidence type="ECO:0000256" key="3">
    <source>
        <dbReference type="ARBA" id="ARBA00022833"/>
    </source>
</evidence>
<evidence type="ECO:0000313" key="7">
    <source>
        <dbReference type="EMBL" id="KAK6539612.1"/>
    </source>
</evidence>
<evidence type="ECO:0000256" key="2">
    <source>
        <dbReference type="ARBA" id="ARBA00022771"/>
    </source>
</evidence>
<accession>A0AAV9XC15</accession>
<keyword evidence="3" id="KW-0862">Zinc</keyword>
<protein>
    <recommendedName>
        <fullName evidence="6">MYND-type domain-containing protein</fullName>
    </recommendedName>
</protein>
<name>A0AAV9XC15_9PEZI</name>